<evidence type="ECO:0000313" key="1">
    <source>
        <dbReference type="EnsemblMetazoa" id="XP_020895275.1"/>
    </source>
</evidence>
<protein>
    <submittedName>
        <fullName evidence="1">Uncharacterized protein</fullName>
    </submittedName>
</protein>
<sequence length="173" mass="20781">MKNVRALYPDAPKGSIRVATVRYYTSLYESHMKKKKNQFKNHLSRQRKYERRKRKLSARKSILNKTSHLDERERKKAMTVMRLDFMSSEHSDDEENTLIVSKLPWRSEEVDSLFEALDEKHSRSLSRKSRRMALTRYEANDPSKRAVPDRFPTFAVKKDHYKDRPFKFIKNKK</sequence>
<reference evidence="1" key="1">
    <citation type="submission" date="2022-11" db="UniProtKB">
        <authorList>
            <consortium name="EnsemblMetazoa"/>
        </authorList>
    </citation>
    <scope>IDENTIFICATION</scope>
</reference>
<name>A0A913WWN2_EXADI</name>
<dbReference type="RefSeq" id="XP_020895275.1">
    <property type="nucleotide sequence ID" value="XM_021039616.2"/>
</dbReference>
<dbReference type="RefSeq" id="XP_028513427.1">
    <property type="nucleotide sequence ID" value="XM_028657626.1"/>
</dbReference>
<dbReference type="GeneID" id="110234251"/>
<evidence type="ECO:0000313" key="2">
    <source>
        <dbReference type="Proteomes" id="UP000887567"/>
    </source>
</evidence>
<dbReference type="AlphaFoldDB" id="A0A913WWN2"/>
<dbReference type="OrthoDB" id="5988745at2759"/>
<organism evidence="1 2">
    <name type="scientific">Exaiptasia diaphana</name>
    <name type="common">Tropical sea anemone</name>
    <name type="synonym">Aiptasia pulchella</name>
    <dbReference type="NCBI Taxonomy" id="2652724"/>
    <lineage>
        <taxon>Eukaryota</taxon>
        <taxon>Metazoa</taxon>
        <taxon>Cnidaria</taxon>
        <taxon>Anthozoa</taxon>
        <taxon>Hexacorallia</taxon>
        <taxon>Actiniaria</taxon>
        <taxon>Aiptasiidae</taxon>
        <taxon>Exaiptasia</taxon>
    </lineage>
</organism>
<accession>A0A913WWN2</accession>
<keyword evidence="2" id="KW-1185">Reference proteome</keyword>
<dbReference type="EnsemblMetazoa" id="XM_028657626.1">
    <property type="protein sequence ID" value="XP_028513427.1"/>
    <property type="gene ID" value="LOC110234251"/>
</dbReference>
<dbReference type="Proteomes" id="UP000887567">
    <property type="component" value="Unplaced"/>
</dbReference>
<dbReference type="EnsemblMetazoa" id="XM_021039616.2">
    <property type="protein sequence ID" value="XP_020895275.1"/>
    <property type="gene ID" value="LOC110234251"/>
</dbReference>
<proteinExistence type="predicted"/>
<dbReference type="KEGG" id="epa:110234251"/>